<reference evidence="8" key="2">
    <citation type="submission" date="2025-08" db="UniProtKB">
        <authorList>
            <consortium name="Ensembl"/>
        </authorList>
    </citation>
    <scope>IDENTIFICATION</scope>
</reference>
<dbReference type="InterPro" id="IPR022321">
    <property type="entry name" value="IGFBP_1-6_chordata"/>
</dbReference>
<gene>
    <name evidence="8" type="primary">IGFBP4</name>
</gene>
<dbReference type="PROSITE" id="PS51162">
    <property type="entry name" value="THYROGLOBULIN_1_2"/>
    <property type="match status" value="1"/>
</dbReference>
<dbReference type="Ensembl" id="ENSSTOT00000042290.1">
    <property type="protein sequence ID" value="ENSSTOP00000032578.1"/>
    <property type="gene ID" value="ENSSTOG00000029166.2"/>
</dbReference>
<reference evidence="8" key="3">
    <citation type="submission" date="2025-09" db="UniProtKB">
        <authorList>
            <consortium name="Ensembl"/>
        </authorList>
    </citation>
    <scope>IDENTIFICATION</scope>
</reference>
<dbReference type="InterPro" id="IPR000716">
    <property type="entry name" value="Thyroglobulin_1"/>
</dbReference>
<dbReference type="PRINTS" id="PR01980">
    <property type="entry name" value="IGFBPFAMILY4"/>
</dbReference>
<dbReference type="InterPro" id="IPR022327">
    <property type="entry name" value="IGFBP-4"/>
</dbReference>
<dbReference type="SUPFAM" id="SSF57610">
    <property type="entry name" value="Thyroglobulin type-1 domain"/>
    <property type="match status" value="1"/>
</dbReference>
<evidence type="ECO:0000256" key="2">
    <source>
        <dbReference type="ARBA" id="ARBA00022525"/>
    </source>
</evidence>
<name>A0A287DG97_ICTTR</name>
<comment type="subcellular location">
    <subcellularLocation>
        <location evidence="1">Secreted</location>
    </subcellularLocation>
</comment>
<accession>A0A287DG97</accession>
<evidence type="ECO:0000256" key="6">
    <source>
        <dbReference type="SAM" id="MobiDB-lite"/>
    </source>
</evidence>
<keyword evidence="2" id="KW-0964">Secreted</keyword>
<evidence type="ECO:0000256" key="4">
    <source>
        <dbReference type="ARBA" id="ARBA00023183"/>
    </source>
</evidence>
<dbReference type="GO" id="GO:0031995">
    <property type="term" value="F:insulin-like growth factor II binding"/>
    <property type="evidence" value="ECO:0007669"/>
    <property type="project" value="TreeGrafter"/>
</dbReference>
<dbReference type="SMART" id="SM00211">
    <property type="entry name" value="TY"/>
    <property type="match status" value="1"/>
</dbReference>
<dbReference type="PANTHER" id="PTHR11551">
    <property type="entry name" value="INSULIN-LIKE GROWTH FACTOR BINDING PROTEIN"/>
    <property type="match status" value="1"/>
</dbReference>
<dbReference type="InterPro" id="IPR036857">
    <property type="entry name" value="Thyroglobulin_1_sf"/>
</dbReference>
<dbReference type="PRINTS" id="PR01976">
    <property type="entry name" value="IGFBPFAMILY"/>
</dbReference>
<protein>
    <submittedName>
        <fullName evidence="8">Insulin like growth factor binding protein 4</fullName>
    </submittedName>
</protein>
<feature type="domain" description="Thyroglobulin type-1" evidence="7">
    <location>
        <begin position="79"/>
        <end position="157"/>
    </location>
</feature>
<comment type="caution">
    <text evidence="5">Lacks conserved residue(s) required for the propagation of feature annotation.</text>
</comment>
<dbReference type="FunFam" id="4.10.800.10:FF:000002">
    <property type="entry name" value="Insulin-like growth factor-binding protein 2"/>
    <property type="match status" value="1"/>
</dbReference>
<organism evidence="8 9">
    <name type="scientific">Ictidomys tridecemlineatus</name>
    <name type="common">Thirteen-lined ground squirrel</name>
    <name type="synonym">Spermophilus tridecemlineatus</name>
    <dbReference type="NCBI Taxonomy" id="43179"/>
    <lineage>
        <taxon>Eukaryota</taxon>
        <taxon>Metazoa</taxon>
        <taxon>Chordata</taxon>
        <taxon>Craniata</taxon>
        <taxon>Vertebrata</taxon>
        <taxon>Euteleostomi</taxon>
        <taxon>Mammalia</taxon>
        <taxon>Eutheria</taxon>
        <taxon>Euarchontoglires</taxon>
        <taxon>Glires</taxon>
        <taxon>Rodentia</taxon>
        <taxon>Sciuromorpha</taxon>
        <taxon>Sciuridae</taxon>
        <taxon>Xerinae</taxon>
        <taxon>Marmotini</taxon>
        <taxon>Ictidomys</taxon>
    </lineage>
</organism>
<evidence type="ECO:0000313" key="8">
    <source>
        <dbReference type="Ensembl" id="ENSSTOP00000032578.1"/>
    </source>
</evidence>
<keyword evidence="4" id="KW-0340">Growth factor binding</keyword>
<evidence type="ECO:0000256" key="3">
    <source>
        <dbReference type="ARBA" id="ARBA00023157"/>
    </source>
</evidence>
<keyword evidence="3" id="KW-1015">Disulfide bond</keyword>
<dbReference type="GO" id="GO:0031994">
    <property type="term" value="F:insulin-like growth factor I binding"/>
    <property type="evidence" value="ECO:0007669"/>
    <property type="project" value="TreeGrafter"/>
</dbReference>
<reference evidence="9" key="1">
    <citation type="submission" date="2011-11" db="EMBL/GenBank/DDBJ databases">
        <title>The Draft Genome of Spermophilus tridecemlineatus.</title>
        <authorList>
            <consortium name="The Broad Institute Genome Assembly &amp; Analysis Group"/>
            <consortium name="Computational R&amp;D Group"/>
            <consortium name="and Sequencing Platform"/>
            <person name="Di Palma F."/>
            <person name="Alfoldi J."/>
            <person name="Johnson J."/>
            <person name="Berlin A."/>
            <person name="Gnerre S."/>
            <person name="Jaffe D."/>
            <person name="MacCallum I."/>
            <person name="Young S."/>
            <person name="Walker B.J."/>
            <person name="Lindblad-Toh K."/>
        </authorList>
    </citation>
    <scope>NUCLEOTIDE SEQUENCE [LARGE SCALE GENOMIC DNA]</scope>
</reference>
<evidence type="ECO:0000259" key="7">
    <source>
        <dbReference type="PROSITE" id="PS51162"/>
    </source>
</evidence>
<dbReference type="Pfam" id="PF00086">
    <property type="entry name" value="Thyroglobulin_1"/>
    <property type="match status" value="1"/>
</dbReference>
<keyword evidence="9" id="KW-1185">Reference proteome</keyword>
<dbReference type="GO" id="GO:0043567">
    <property type="term" value="P:regulation of insulin-like growth factor receptor signaling pathway"/>
    <property type="evidence" value="ECO:0007669"/>
    <property type="project" value="TreeGrafter"/>
</dbReference>
<proteinExistence type="predicted"/>
<dbReference type="CDD" id="cd00191">
    <property type="entry name" value="TY"/>
    <property type="match status" value="1"/>
</dbReference>
<dbReference type="AlphaFoldDB" id="A0A287DG97"/>
<dbReference type="PANTHER" id="PTHR11551:SF7">
    <property type="entry name" value="INSULIN-LIKE GROWTH FACTOR-BINDING PROTEIN 4"/>
    <property type="match status" value="1"/>
</dbReference>
<evidence type="ECO:0000313" key="9">
    <source>
        <dbReference type="Proteomes" id="UP000005215"/>
    </source>
</evidence>
<dbReference type="GO" id="GO:0005615">
    <property type="term" value="C:extracellular space"/>
    <property type="evidence" value="ECO:0007669"/>
    <property type="project" value="TreeGrafter"/>
</dbReference>
<dbReference type="EMBL" id="AGTP01023357">
    <property type="status" value="NOT_ANNOTATED_CDS"/>
    <property type="molecule type" value="Genomic_DNA"/>
</dbReference>
<sequence length="166" mass="18460">MCGKAFQSRPPSPALPCIPVLAAWNKDEGDHPNNSFSPCSAHDRRCLQKHFAKMRDRSTSGGKMKVIGTPREEVRPVPQGSCQSELHRALERLAASQSRTHEDLFIIPIPNCDRNGNFHPKQCHPALDGQRGKCWCVDRKTGVKLPGGLEPKGELDCHQLADSFRE</sequence>
<feature type="region of interest" description="Disordered" evidence="6">
    <location>
        <begin position="57"/>
        <end position="80"/>
    </location>
</feature>
<dbReference type="GeneTree" id="ENSGT00940000159647"/>
<evidence type="ECO:0000256" key="5">
    <source>
        <dbReference type="PROSITE-ProRule" id="PRU00500"/>
    </source>
</evidence>
<dbReference type="Proteomes" id="UP000005215">
    <property type="component" value="Unassembled WGS sequence"/>
</dbReference>
<evidence type="ECO:0000256" key="1">
    <source>
        <dbReference type="ARBA" id="ARBA00004613"/>
    </source>
</evidence>
<dbReference type="Gene3D" id="4.10.800.10">
    <property type="entry name" value="Thyroglobulin type-1"/>
    <property type="match status" value="1"/>
</dbReference>